<dbReference type="InterPro" id="IPR003607">
    <property type="entry name" value="HD/PDEase_dom"/>
</dbReference>
<sequence length="425" mass="49103">MGENLTGRGSAAKKNRTLHNFAVESRYKNRSEISSGSRWARGRPSLIRKEQSYHKEAREDLKCNESTFVIKAEYTNYAGKHWISQANVQASVIESSQYEEQLKNDDKWTFDVIALERVTKKRPLLHAGLKILRRFNVMEFLDIDDIIMCSWLALIEDNYHSSNTYHNSSHATDVLQAAAYFLAKDKLRDSMEVIEQVSILVAAIVHDIDHPGRTNSFITNSNGYLAVLYNDISVLESHHASLAFRLTRKSDCVNIFQNVQRDQYRSIREKIIDAVLATDMTKHFDHVSKFVSSFNDSAKPCLESADSRKLVSRMLIKCADISNPLRSRNLCIEWAKRISEEYFEQTEDEKEKGLPVMMAIFDRNCCNLGKAQTGFIDFIIRDMFSAWDEVIPIPELITNLEDNYKFWKDEEERIEEERAQADETN</sequence>
<feature type="binding site" evidence="5">
    <location>
        <position position="170"/>
    </location>
    <ligand>
        <name>Zn(2+)</name>
        <dbReference type="ChEBI" id="CHEBI:29105"/>
        <label>1</label>
    </ligand>
</feature>
<evidence type="ECO:0000256" key="7">
    <source>
        <dbReference type="SAM" id="Coils"/>
    </source>
</evidence>
<dbReference type="InterPro" id="IPR023088">
    <property type="entry name" value="PDEase"/>
</dbReference>
<reference evidence="9 10" key="1">
    <citation type="submission" date="2020-08" db="EMBL/GenBank/DDBJ databases">
        <authorList>
            <person name="Hejnol A."/>
        </authorList>
    </citation>
    <scope>NUCLEOTIDE SEQUENCE [LARGE SCALE GENOMIC DNA]</scope>
</reference>
<feature type="domain" description="PDEase" evidence="8">
    <location>
        <begin position="88"/>
        <end position="414"/>
    </location>
</feature>
<evidence type="ECO:0000256" key="2">
    <source>
        <dbReference type="ARBA" id="ARBA00022801"/>
    </source>
</evidence>
<keyword evidence="7" id="KW-0175">Coiled coil</keyword>
<gene>
    <name evidence="9" type="ORF">DGYR_LOCUS2636</name>
</gene>
<evidence type="ECO:0000256" key="3">
    <source>
        <dbReference type="PIRSR" id="PIRSR623088-1"/>
    </source>
</evidence>
<dbReference type="AlphaFoldDB" id="A0A7I8VBG7"/>
<dbReference type="EMBL" id="CAJFCJ010000004">
    <property type="protein sequence ID" value="CAD5113684.1"/>
    <property type="molecule type" value="Genomic_DNA"/>
</dbReference>
<feature type="binding site" evidence="5">
    <location>
        <position position="207"/>
    </location>
    <ligand>
        <name>Zn(2+)</name>
        <dbReference type="ChEBI" id="CHEBI:29105"/>
        <label>2</label>
    </ligand>
</feature>
<organism evidence="9 10">
    <name type="scientific">Dimorphilus gyrociliatus</name>
    <dbReference type="NCBI Taxonomy" id="2664684"/>
    <lineage>
        <taxon>Eukaryota</taxon>
        <taxon>Metazoa</taxon>
        <taxon>Spiralia</taxon>
        <taxon>Lophotrochozoa</taxon>
        <taxon>Annelida</taxon>
        <taxon>Polychaeta</taxon>
        <taxon>Polychaeta incertae sedis</taxon>
        <taxon>Dinophilidae</taxon>
        <taxon>Dimorphilus</taxon>
    </lineage>
</organism>
<name>A0A7I8VBG7_9ANNE</name>
<comment type="similarity">
    <text evidence="6">Belongs to the cyclic nucleotide phosphodiesterase family.</text>
</comment>
<feature type="binding site" evidence="4">
    <location>
        <position position="320"/>
    </location>
    <ligand>
        <name>AMP</name>
        <dbReference type="ChEBI" id="CHEBI:456215"/>
    </ligand>
</feature>
<evidence type="ECO:0000256" key="4">
    <source>
        <dbReference type="PIRSR" id="PIRSR623088-2"/>
    </source>
</evidence>
<dbReference type="PROSITE" id="PS51845">
    <property type="entry name" value="PDEASE_I_2"/>
    <property type="match status" value="1"/>
</dbReference>
<feature type="binding site" evidence="4">
    <location>
        <position position="207"/>
    </location>
    <ligand>
        <name>AMP</name>
        <dbReference type="ChEBI" id="CHEBI:456215"/>
    </ligand>
</feature>
<accession>A0A7I8VBG7</accession>
<dbReference type="PANTHER" id="PTHR11347">
    <property type="entry name" value="CYCLIC NUCLEOTIDE PHOSPHODIESTERASE"/>
    <property type="match status" value="1"/>
</dbReference>
<comment type="cofactor">
    <cofactor evidence="6">
        <name>a divalent metal cation</name>
        <dbReference type="ChEBI" id="CHEBI:60240"/>
    </cofactor>
    <text evidence="6">Binds 2 divalent metal cations per subunit. Site 1 may preferentially bind zinc ions, while site 2 has a preference for magnesium and/or manganese ions.</text>
</comment>
<proteinExistence type="inferred from homology"/>
<evidence type="ECO:0000256" key="5">
    <source>
        <dbReference type="PIRSR" id="PIRSR623088-3"/>
    </source>
</evidence>
<dbReference type="Proteomes" id="UP000549394">
    <property type="component" value="Unassembled WGS sequence"/>
</dbReference>
<dbReference type="OrthoDB" id="189220at2759"/>
<feature type="binding site" evidence="5">
    <location>
        <position position="207"/>
    </location>
    <ligand>
        <name>Zn(2+)</name>
        <dbReference type="ChEBI" id="CHEBI:29105"/>
        <label>1</label>
    </ligand>
</feature>
<evidence type="ECO:0000259" key="8">
    <source>
        <dbReference type="PROSITE" id="PS51845"/>
    </source>
</evidence>
<dbReference type="SMART" id="SM00471">
    <property type="entry name" value="HDc"/>
    <property type="match status" value="1"/>
</dbReference>
<comment type="caution">
    <text evidence="9">The sequence shown here is derived from an EMBL/GenBank/DDBJ whole genome shotgun (WGS) entry which is preliminary data.</text>
</comment>
<dbReference type="PROSITE" id="PS00126">
    <property type="entry name" value="PDEASE_I_1"/>
    <property type="match status" value="1"/>
</dbReference>
<feature type="binding site" evidence="5">
    <location>
        <position position="320"/>
    </location>
    <ligand>
        <name>Zn(2+)</name>
        <dbReference type="ChEBI" id="CHEBI:29105"/>
        <label>1</label>
    </ligand>
</feature>
<dbReference type="GO" id="GO:0007165">
    <property type="term" value="P:signal transduction"/>
    <property type="evidence" value="ECO:0007669"/>
    <property type="project" value="InterPro"/>
</dbReference>
<evidence type="ECO:0000256" key="1">
    <source>
        <dbReference type="ARBA" id="ARBA00022723"/>
    </source>
</evidence>
<evidence type="ECO:0000256" key="6">
    <source>
        <dbReference type="RuleBase" id="RU363067"/>
    </source>
</evidence>
<feature type="binding site" evidence="4">
    <location>
        <position position="372"/>
    </location>
    <ligand>
        <name>AMP</name>
        <dbReference type="ChEBI" id="CHEBI:456215"/>
    </ligand>
</feature>
<keyword evidence="2 6" id="KW-0378">Hydrolase</keyword>
<protein>
    <recommendedName>
        <fullName evidence="6">Phosphodiesterase</fullName>
        <ecNumber evidence="6">3.1.4.-</ecNumber>
    </recommendedName>
</protein>
<dbReference type="PRINTS" id="PR00387">
    <property type="entry name" value="PDIESTERASE1"/>
</dbReference>
<dbReference type="SUPFAM" id="SSF109604">
    <property type="entry name" value="HD-domain/PDEase-like"/>
    <property type="match status" value="1"/>
</dbReference>
<dbReference type="Gene3D" id="1.10.1300.10">
    <property type="entry name" value="3'5'-cyclic nucleotide phosphodiesterase, catalytic domain"/>
    <property type="match status" value="1"/>
</dbReference>
<dbReference type="EC" id="3.1.4.-" evidence="6"/>
<dbReference type="GO" id="GO:0046872">
    <property type="term" value="F:metal ion binding"/>
    <property type="evidence" value="ECO:0007669"/>
    <property type="project" value="UniProtKB-KW"/>
</dbReference>
<keyword evidence="10" id="KW-1185">Reference proteome</keyword>
<evidence type="ECO:0000313" key="10">
    <source>
        <dbReference type="Proteomes" id="UP000549394"/>
    </source>
</evidence>
<dbReference type="InterPro" id="IPR002073">
    <property type="entry name" value="PDEase_catalytic_dom"/>
</dbReference>
<feature type="binding site" evidence="4">
    <location>
        <begin position="166"/>
        <end position="170"/>
    </location>
    <ligand>
        <name>AMP</name>
        <dbReference type="ChEBI" id="CHEBI:456215"/>
    </ligand>
</feature>
<dbReference type="InterPro" id="IPR023174">
    <property type="entry name" value="PDEase_CS"/>
</dbReference>
<evidence type="ECO:0000313" key="9">
    <source>
        <dbReference type="EMBL" id="CAD5113684.1"/>
    </source>
</evidence>
<feature type="coiled-coil region" evidence="7">
    <location>
        <begin position="397"/>
        <end position="424"/>
    </location>
</feature>
<feature type="binding site" evidence="5">
    <location>
        <position position="206"/>
    </location>
    <ligand>
        <name>Zn(2+)</name>
        <dbReference type="ChEBI" id="CHEBI:29105"/>
        <label>1</label>
    </ligand>
</feature>
<dbReference type="GO" id="GO:0004114">
    <property type="term" value="F:3',5'-cyclic-nucleotide phosphodiesterase activity"/>
    <property type="evidence" value="ECO:0007669"/>
    <property type="project" value="InterPro"/>
</dbReference>
<dbReference type="CDD" id="cd00077">
    <property type="entry name" value="HDc"/>
    <property type="match status" value="1"/>
</dbReference>
<dbReference type="InterPro" id="IPR036971">
    <property type="entry name" value="PDEase_catalytic_dom_sf"/>
</dbReference>
<feature type="active site" description="Proton donor" evidence="3">
    <location>
        <position position="166"/>
    </location>
</feature>
<dbReference type="Pfam" id="PF00233">
    <property type="entry name" value="PDEase_I"/>
    <property type="match status" value="1"/>
</dbReference>
<keyword evidence="1 5" id="KW-0479">Metal-binding</keyword>